<keyword evidence="3" id="KW-1185">Reference proteome</keyword>
<evidence type="ECO:0000313" key="3">
    <source>
        <dbReference type="Proteomes" id="UP000784294"/>
    </source>
</evidence>
<dbReference type="Proteomes" id="UP000784294">
    <property type="component" value="Unassembled WGS sequence"/>
</dbReference>
<feature type="region of interest" description="Disordered" evidence="1">
    <location>
        <begin position="153"/>
        <end position="180"/>
    </location>
</feature>
<dbReference type="EMBL" id="CAAALY010044976">
    <property type="protein sequence ID" value="VEL20147.1"/>
    <property type="molecule type" value="Genomic_DNA"/>
</dbReference>
<sequence length="262" mass="27257">SLLSSYISFPFSANRDVKHRSLLQLAELQLIASTQESETSPPPRTPSFRLLSPTGDQPASTVAVPASQHDSSISLVSRATDASAELCSRRPAEEFRSSEPLAPASGEHVCVEAIGAQSILALLCPEAGSSSAGGALLPLLMGPSDATQAPLLPRRGRPTSPGATATRLPHSSDVFTASTGRRPNVNLTRIHDNLAAASRPAQGDALSDEAGLLATRGSTGLSEKELGSNDARQSALPRPTGVQSGAHLTFVARQFPADIVDR</sequence>
<feature type="non-terminal residue" evidence="2">
    <location>
        <position position="1"/>
    </location>
</feature>
<evidence type="ECO:0000313" key="2">
    <source>
        <dbReference type="EMBL" id="VEL20147.1"/>
    </source>
</evidence>
<reference evidence="2" key="1">
    <citation type="submission" date="2018-11" db="EMBL/GenBank/DDBJ databases">
        <authorList>
            <consortium name="Pathogen Informatics"/>
        </authorList>
    </citation>
    <scope>NUCLEOTIDE SEQUENCE</scope>
</reference>
<accession>A0A3S5CM76</accession>
<protein>
    <submittedName>
        <fullName evidence="2">Uncharacterized protein</fullName>
    </submittedName>
</protein>
<feature type="region of interest" description="Disordered" evidence="1">
    <location>
        <begin position="33"/>
        <end position="60"/>
    </location>
</feature>
<evidence type="ECO:0000256" key="1">
    <source>
        <dbReference type="SAM" id="MobiDB-lite"/>
    </source>
</evidence>
<feature type="region of interest" description="Disordered" evidence="1">
    <location>
        <begin position="219"/>
        <end position="242"/>
    </location>
</feature>
<organism evidence="2 3">
    <name type="scientific">Protopolystoma xenopodis</name>
    <dbReference type="NCBI Taxonomy" id="117903"/>
    <lineage>
        <taxon>Eukaryota</taxon>
        <taxon>Metazoa</taxon>
        <taxon>Spiralia</taxon>
        <taxon>Lophotrochozoa</taxon>
        <taxon>Platyhelminthes</taxon>
        <taxon>Monogenea</taxon>
        <taxon>Polyopisthocotylea</taxon>
        <taxon>Polystomatidea</taxon>
        <taxon>Polystomatidae</taxon>
        <taxon>Protopolystoma</taxon>
    </lineage>
</organism>
<comment type="caution">
    <text evidence="2">The sequence shown here is derived from an EMBL/GenBank/DDBJ whole genome shotgun (WGS) entry which is preliminary data.</text>
</comment>
<gene>
    <name evidence="2" type="ORF">PXEA_LOCUS13587</name>
</gene>
<name>A0A3S5CM76_9PLAT</name>
<proteinExistence type="predicted"/>
<dbReference type="AlphaFoldDB" id="A0A3S5CM76"/>